<feature type="signal peptide" evidence="1">
    <location>
        <begin position="1"/>
        <end position="19"/>
    </location>
</feature>
<name>D6ZY07_BIFLJ</name>
<dbReference type="PANTHER" id="PTHR43649">
    <property type="entry name" value="ARABINOSE-BINDING PROTEIN-RELATED"/>
    <property type="match status" value="1"/>
</dbReference>
<dbReference type="InterPro" id="IPR050490">
    <property type="entry name" value="Bact_solute-bd_prot1"/>
</dbReference>
<dbReference type="EMBL" id="CP002010">
    <property type="protein sequence ID" value="ADG99803.1"/>
    <property type="molecule type" value="Genomic_DNA"/>
</dbReference>
<gene>
    <name evidence="2" type="ordered locus">BLJ_0321</name>
</gene>
<accession>D6ZY07</accession>
<proteinExistence type="predicted"/>
<evidence type="ECO:0000313" key="3">
    <source>
        <dbReference type="Proteomes" id="UP000006740"/>
    </source>
</evidence>
<dbReference type="PANTHER" id="PTHR43649:SF12">
    <property type="entry name" value="DIACETYLCHITOBIOSE BINDING PROTEIN DASA"/>
    <property type="match status" value="1"/>
</dbReference>
<dbReference type="Gene3D" id="3.40.190.10">
    <property type="entry name" value="Periplasmic binding protein-like II"/>
    <property type="match status" value="1"/>
</dbReference>
<reference evidence="2 3" key="1">
    <citation type="journal article" date="2010" name="J. Bacteriol.">
        <title>Complete genome sequence of Bifidobacterium longum JDM301.</title>
        <authorList>
            <person name="Wei Y.X."/>
            <person name="Zhang Z.Y."/>
            <person name="Liu C."/>
            <person name="Zhu Y.Z."/>
            <person name="Zhu Y.Q."/>
            <person name="Zheng H."/>
            <person name="Zhao G.P."/>
            <person name="Wang S."/>
            <person name="Guo X.K."/>
        </authorList>
    </citation>
    <scope>NUCLEOTIDE SEQUENCE [LARGE SCALE GENOMIC DNA]</scope>
    <source>
        <strain evidence="2 3">JDM301</strain>
    </source>
</reference>
<dbReference type="InterPro" id="IPR006059">
    <property type="entry name" value="SBP"/>
</dbReference>
<dbReference type="Proteomes" id="UP000006740">
    <property type="component" value="Chromosome"/>
</dbReference>
<sequence>MTHKGVIMKKMTRIVSALAALTMVASVAACGSSTGAKNTKTAVTIGDINNALTDTSKKIELNVWGFSGKQMAGPIEAFQKKYPHIKIKFTNTGAASDHFTKFQNVVAANKDVPDVVQMSADRFEQYAISGALLNFANDDIEKAWSKLYAKTAWSQVHYAGGLWGVPTDATPLAMYVRKDILDEHNLKVPTTWQEFYEEGVKLHKEDPSKYMGVLINNDISCFTDLLRSAGARPWKVNSVDDISLSMTSGTTKEFIEFLQKCLQDGVMEAAPGWTDAFNRATNEGTYATYISQNWQGNSYKGQNPSLKGLIQVTLPPAFGDSADDFKSSSVGSMMSVSAACPKDKQAAALAFINWLDSDKEAIQSWQDTNHGNYFMAASAYQNSEDIRNMKETDGYFVNTDVNSVYFESMDKVNTDWEYLPFMSQVGVVYKDVITPEMKVGGDMVGAMAKAQQKLKAYAEDNGFKVTTDAD</sequence>
<evidence type="ECO:0000256" key="1">
    <source>
        <dbReference type="SAM" id="SignalP"/>
    </source>
</evidence>
<keyword evidence="1" id="KW-0732">Signal</keyword>
<feature type="chain" id="PRO_5039723729" evidence="1">
    <location>
        <begin position="20"/>
        <end position="470"/>
    </location>
</feature>
<dbReference type="AlphaFoldDB" id="D6ZY07"/>
<evidence type="ECO:0000313" key="2">
    <source>
        <dbReference type="EMBL" id="ADG99803.1"/>
    </source>
</evidence>
<dbReference type="SUPFAM" id="SSF53850">
    <property type="entry name" value="Periplasmic binding protein-like II"/>
    <property type="match status" value="1"/>
</dbReference>
<protein>
    <submittedName>
        <fullName evidence="2">Extracellular solute-binding protein, family 1</fullName>
    </submittedName>
</protein>
<dbReference type="Pfam" id="PF01547">
    <property type="entry name" value="SBP_bac_1"/>
    <property type="match status" value="1"/>
</dbReference>
<organism evidence="2 3">
    <name type="scientific">Bifidobacterium longum subsp. longum (strain JDM301)</name>
    <dbReference type="NCBI Taxonomy" id="759350"/>
    <lineage>
        <taxon>Bacteria</taxon>
        <taxon>Bacillati</taxon>
        <taxon>Actinomycetota</taxon>
        <taxon>Actinomycetes</taxon>
        <taxon>Bifidobacteriales</taxon>
        <taxon>Bifidobacteriaceae</taxon>
        <taxon>Bifidobacterium</taxon>
    </lineage>
</organism>
<dbReference type="PROSITE" id="PS51257">
    <property type="entry name" value="PROKAR_LIPOPROTEIN"/>
    <property type="match status" value="1"/>
</dbReference>
<dbReference type="HOGENOM" id="CLU_031285_2_0_11"/>
<dbReference type="KEGG" id="bll:BLJ_0321"/>